<feature type="region of interest" description="Disordered" evidence="1">
    <location>
        <begin position="19"/>
        <end position="50"/>
    </location>
</feature>
<sequence length="50" mass="5244">MPDSPATITPIFDQLVEEFRGQDEPPAGSGQQPAPEDDPSKTAPAPTPPD</sequence>
<dbReference type="AlphaFoldDB" id="A0A7W7VDA6"/>
<evidence type="ECO:0000256" key="1">
    <source>
        <dbReference type="SAM" id="MobiDB-lite"/>
    </source>
</evidence>
<keyword evidence="3" id="KW-1185">Reference proteome</keyword>
<proteinExistence type="predicted"/>
<accession>A0A7W7VDA6</accession>
<evidence type="ECO:0000313" key="3">
    <source>
        <dbReference type="Proteomes" id="UP000520767"/>
    </source>
</evidence>
<organism evidence="2 3">
    <name type="scientific">Actinophytocola algeriensis</name>
    <dbReference type="NCBI Taxonomy" id="1768010"/>
    <lineage>
        <taxon>Bacteria</taxon>
        <taxon>Bacillati</taxon>
        <taxon>Actinomycetota</taxon>
        <taxon>Actinomycetes</taxon>
        <taxon>Pseudonocardiales</taxon>
        <taxon>Pseudonocardiaceae</taxon>
    </lineage>
</organism>
<dbReference type="EMBL" id="JACHJQ010000002">
    <property type="protein sequence ID" value="MBB4905894.1"/>
    <property type="molecule type" value="Genomic_DNA"/>
</dbReference>
<reference evidence="2 3" key="1">
    <citation type="submission" date="2020-08" db="EMBL/GenBank/DDBJ databases">
        <title>Genomic Encyclopedia of Type Strains, Phase III (KMG-III): the genomes of soil and plant-associated and newly described type strains.</title>
        <authorList>
            <person name="Whitman W."/>
        </authorList>
    </citation>
    <scope>NUCLEOTIDE SEQUENCE [LARGE SCALE GENOMIC DNA]</scope>
    <source>
        <strain evidence="2 3">CECT 8960</strain>
    </source>
</reference>
<protein>
    <submittedName>
        <fullName evidence="2">Uncharacterized protein</fullName>
    </submittedName>
</protein>
<dbReference type="Proteomes" id="UP000520767">
    <property type="component" value="Unassembled WGS sequence"/>
</dbReference>
<name>A0A7W7VDA6_9PSEU</name>
<comment type="caution">
    <text evidence="2">The sequence shown here is derived from an EMBL/GenBank/DDBJ whole genome shotgun (WGS) entry which is preliminary data.</text>
</comment>
<gene>
    <name evidence="2" type="ORF">FHR82_002111</name>
</gene>
<dbReference type="RefSeq" id="WP_184810057.1">
    <property type="nucleotide sequence ID" value="NZ_JACHJQ010000002.1"/>
</dbReference>
<evidence type="ECO:0000313" key="2">
    <source>
        <dbReference type="EMBL" id="MBB4905894.1"/>
    </source>
</evidence>